<dbReference type="SUPFAM" id="SSF82199">
    <property type="entry name" value="SET domain"/>
    <property type="match status" value="1"/>
</dbReference>
<gene>
    <name evidence="2" type="ORF">OV287_43110</name>
</gene>
<dbReference type="InterPro" id="IPR053201">
    <property type="entry name" value="Flavunoidine_N-MTase"/>
</dbReference>
<dbReference type="InterPro" id="IPR046341">
    <property type="entry name" value="SET_dom_sf"/>
</dbReference>
<dbReference type="Pfam" id="PF00856">
    <property type="entry name" value="SET"/>
    <property type="match status" value="1"/>
</dbReference>
<dbReference type="Proteomes" id="UP001207654">
    <property type="component" value="Unassembled WGS sequence"/>
</dbReference>
<organism evidence="2 3">
    <name type="scientific">Archangium lansingense</name>
    <dbReference type="NCBI Taxonomy" id="2995310"/>
    <lineage>
        <taxon>Bacteria</taxon>
        <taxon>Pseudomonadati</taxon>
        <taxon>Myxococcota</taxon>
        <taxon>Myxococcia</taxon>
        <taxon>Myxococcales</taxon>
        <taxon>Cystobacterineae</taxon>
        <taxon>Archangiaceae</taxon>
        <taxon>Archangium</taxon>
    </lineage>
</organism>
<protein>
    <submittedName>
        <fullName evidence="2">SET domain-containing protein-lysine N-methyltransferase</fullName>
    </submittedName>
</protein>
<dbReference type="PANTHER" id="PTHR12350:SF19">
    <property type="entry name" value="SET DOMAIN-CONTAINING PROTEIN"/>
    <property type="match status" value="1"/>
</dbReference>
<evidence type="ECO:0000313" key="2">
    <source>
        <dbReference type="EMBL" id="MCY1081264.1"/>
    </source>
</evidence>
<dbReference type="EMBL" id="JAPNKA010000001">
    <property type="protein sequence ID" value="MCY1081264.1"/>
    <property type="molecule type" value="Genomic_DNA"/>
</dbReference>
<evidence type="ECO:0000259" key="1">
    <source>
        <dbReference type="PROSITE" id="PS50280"/>
    </source>
</evidence>
<comment type="caution">
    <text evidence="2">The sequence shown here is derived from an EMBL/GenBank/DDBJ whole genome shotgun (WGS) entry which is preliminary data.</text>
</comment>
<evidence type="ECO:0000313" key="3">
    <source>
        <dbReference type="Proteomes" id="UP001207654"/>
    </source>
</evidence>
<dbReference type="PROSITE" id="PS50280">
    <property type="entry name" value="SET"/>
    <property type="match status" value="1"/>
</dbReference>
<dbReference type="Gene3D" id="2.170.270.10">
    <property type="entry name" value="SET domain"/>
    <property type="match status" value="1"/>
</dbReference>
<dbReference type="PANTHER" id="PTHR12350">
    <property type="entry name" value="HISTONE-LYSINE N-METHYLTRANSFERASE-RELATED"/>
    <property type="match status" value="1"/>
</dbReference>
<reference evidence="2 3" key="1">
    <citation type="submission" date="2022-11" db="EMBL/GenBank/DDBJ databases">
        <title>Minimal conservation of predation-associated metabolite biosynthetic gene clusters underscores biosynthetic potential of Myxococcota including descriptions for ten novel species: Archangium lansinium sp. nov., Myxococcus landrumus sp. nov., Nannocystis bai.</title>
        <authorList>
            <person name="Ahearne A."/>
            <person name="Stevens C."/>
            <person name="Phillips K."/>
        </authorList>
    </citation>
    <scope>NUCLEOTIDE SEQUENCE [LARGE SCALE GENOMIC DNA]</scope>
    <source>
        <strain evidence="2 3">MIWBW</strain>
    </source>
</reference>
<accession>A0ABT4AK64</accession>
<dbReference type="RefSeq" id="WP_267539869.1">
    <property type="nucleotide sequence ID" value="NZ_JAPNKA010000001.1"/>
</dbReference>
<sequence>MSEREQAVPPPSEPSRIAVLDRAEGKCVVTTRAVASGQELLVFDGSLCHEPGKYTLQVDEALHVESPKADWHFINHACAPNARIDLSAGPGRARLIAAVDLEPGQEVTFNYLTTEWDLATPFRCFCQAPHCVGWIRGARYLDEAQLAAFRSDFAPHILRLLRRTRASWTG</sequence>
<dbReference type="InterPro" id="IPR001214">
    <property type="entry name" value="SET_dom"/>
</dbReference>
<feature type="domain" description="SET" evidence="1">
    <location>
        <begin position="10"/>
        <end position="112"/>
    </location>
</feature>
<keyword evidence="3" id="KW-1185">Reference proteome</keyword>
<proteinExistence type="predicted"/>
<name>A0ABT4AK64_9BACT</name>